<reference evidence="10 11" key="1">
    <citation type="submission" date="2017-04" db="EMBL/GenBank/DDBJ databases">
        <title>Novel microbial lineages endemic to geothermal iron-oxide mats fill important gaps in the evolutionary history of Archaea.</title>
        <authorList>
            <person name="Jay Z.J."/>
            <person name="Beam J.P."/>
            <person name="Dlakic M."/>
            <person name="Rusch D.B."/>
            <person name="Kozubal M.A."/>
            <person name="Inskeep W.P."/>
        </authorList>
    </citation>
    <scope>NUCLEOTIDE SEQUENCE [LARGE SCALE GENOMIC DNA]</scope>
    <source>
        <strain evidence="10">OSP_D</strain>
    </source>
</reference>
<dbReference type="GO" id="GO:0009347">
    <property type="term" value="C:aspartate carbamoyltransferase complex"/>
    <property type="evidence" value="ECO:0007669"/>
    <property type="project" value="InterPro"/>
</dbReference>
<dbReference type="InterPro" id="IPR002801">
    <property type="entry name" value="Asp_carbamoylTrfase_reg"/>
</dbReference>
<proteinExistence type="inferred from homology"/>
<dbReference type="GO" id="GO:0006207">
    <property type="term" value="P:'de novo' pyrimidine nucleobase biosynthetic process"/>
    <property type="evidence" value="ECO:0007669"/>
    <property type="project" value="InterPro"/>
</dbReference>
<dbReference type="Gene3D" id="2.30.30.20">
    <property type="entry name" value="Aspartate carbamoyltransferase regulatory subunit, C-terminal domain"/>
    <property type="match status" value="1"/>
</dbReference>
<evidence type="ECO:0000256" key="7">
    <source>
        <dbReference type="HAMAP-Rule" id="MF_00002"/>
    </source>
</evidence>
<evidence type="ECO:0000259" key="8">
    <source>
        <dbReference type="Pfam" id="PF01948"/>
    </source>
</evidence>
<dbReference type="InterPro" id="IPR036793">
    <property type="entry name" value="Asp_carbatrfase_reg_N_sf"/>
</dbReference>
<feature type="domain" description="Aspartate carbamoyltransferase regulatory subunit C-terminal" evidence="9">
    <location>
        <begin position="103"/>
        <end position="151"/>
    </location>
</feature>
<keyword evidence="5 7" id="KW-0862">Zinc</keyword>
<feature type="binding site" evidence="7">
    <location>
        <position position="139"/>
    </location>
    <ligand>
        <name>Zn(2+)</name>
        <dbReference type="ChEBI" id="CHEBI:29105"/>
    </ligand>
</feature>
<evidence type="ECO:0000256" key="6">
    <source>
        <dbReference type="ARBA" id="ARBA00022975"/>
    </source>
</evidence>
<dbReference type="Pfam" id="PF01948">
    <property type="entry name" value="PyrI"/>
    <property type="match status" value="1"/>
</dbReference>
<comment type="function">
    <text evidence="1 7">Involved in allosteric regulation of aspartate carbamoyltransferase.</text>
</comment>
<evidence type="ECO:0000259" key="9">
    <source>
        <dbReference type="Pfam" id="PF02748"/>
    </source>
</evidence>
<dbReference type="EMBL" id="NEXC01000009">
    <property type="protein sequence ID" value="PSN84044.1"/>
    <property type="molecule type" value="Genomic_DNA"/>
</dbReference>
<organism evidence="10 11">
    <name type="scientific">Candidatus Marsarchaeota G1 archaeon OSP_D</name>
    <dbReference type="NCBI Taxonomy" id="1978155"/>
    <lineage>
        <taxon>Archaea</taxon>
        <taxon>Candidatus Marsarchaeota</taxon>
        <taxon>Candidatus Marsarchaeota group 1</taxon>
    </lineage>
</organism>
<feature type="domain" description="Aspartate carbamoyltransferase regulatory subunit N-terminal" evidence="8">
    <location>
        <begin position="7"/>
        <end position="96"/>
    </location>
</feature>
<evidence type="ECO:0000313" key="10">
    <source>
        <dbReference type="EMBL" id="PSN84044.1"/>
    </source>
</evidence>
<dbReference type="PANTHER" id="PTHR35805:SF1">
    <property type="entry name" value="ASPARTATE CARBAMOYLTRANSFERASE REGULATORY CHAIN"/>
    <property type="match status" value="1"/>
</dbReference>
<dbReference type="Proteomes" id="UP000240880">
    <property type="component" value="Unassembled WGS sequence"/>
</dbReference>
<dbReference type="GO" id="GO:0006221">
    <property type="term" value="P:pyrimidine nucleotide biosynthetic process"/>
    <property type="evidence" value="ECO:0007669"/>
    <property type="project" value="UniProtKB-UniRule"/>
</dbReference>
<dbReference type="Gene3D" id="3.30.70.140">
    <property type="entry name" value="Aspartate carbamoyltransferase regulatory subunit, N-terminal domain"/>
    <property type="match status" value="1"/>
</dbReference>
<dbReference type="InterPro" id="IPR036792">
    <property type="entry name" value="Asp_carbatrfase_reg_C_sf"/>
</dbReference>
<gene>
    <name evidence="7" type="primary">pyrI</name>
    <name evidence="10" type="ORF">B9Q01_02600</name>
</gene>
<evidence type="ECO:0000313" key="11">
    <source>
        <dbReference type="Proteomes" id="UP000240880"/>
    </source>
</evidence>
<dbReference type="GO" id="GO:0046872">
    <property type="term" value="F:metal ion binding"/>
    <property type="evidence" value="ECO:0007669"/>
    <property type="project" value="UniProtKB-KW"/>
</dbReference>
<keyword evidence="10" id="KW-0808">Transferase</keyword>
<protein>
    <recommendedName>
        <fullName evidence="3 7">Aspartate carbamoyltransferase regulatory chain</fullName>
    </recommendedName>
</protein>
<evidence type="ECO:0000256" key="3">
    <source>
        <dbReference type="ARBA" id="ARBA00021764"/>
    </source>
</evidence>
<dbReference type="Pfam" id="PF02748">
    <property type="entry name" value="PyrI_C"/>
    <property type="match status" value="1"/>
</dbReference>
<comment type="caution">
    <text evidence="10">The sequence shown here is derived from an EMBL/GenBank/DDBJ whole genome shotgun (WGS) entry which is preliminary data.</text>
</comment>
<evidence type="ECO:0000256" key="2">
    <source>
        <dbReference type="ARBA" id="ARBA00010498"/>
    </source>
</evidence>
<dbReference type="HAMAP" id="MF_00002">
    <property type="entry name" value="Asp_carb_tr_reg"/>
    <property type="match status" value="1"/>
</dbReference>
<dbReference type="PANTHER" id="PTHR35805">
    <property type="entry name" value="ASPARTATE CARBAMOYLTRANSFERASE REGULATORY CHAIN"/>
    <property type="match status" value="1"/>
</dbReference>
<feature type="binding site" evidence="7">
    <location>
        <position position="114"/>
    </location>
    <ligand>
        <name>Zn(2+)</name>
        <dbReference type="ChEBI" id="CHEBI:29105"/>
    </ligand>
</feature>
<evidence type="ECO:0000256" key="4">
    <source>
        <dbReference type="ARBA" id="ARBA00022723"/>
    </source>
</evidence>
<keyword evidence="4 7" id="KW-0479">Metal-binding</keyword>
<dbReference type="InterPro" id="IPR020542">
    <property type="entry name" value="Asp_carbamoyltrfase_reg_C"/>
</dbReference>
<comment type="cofactor">
    <cofactor evidence="7">
        <name>Zn(2+)</name>
        <dbReference type="ChEBI" id="CHEBI:29105"/>
    </cofactor>
    <text evidence="7">Binds 1 zinc ion per subunit.</text>
</comment>
<dbReference type="InterPro" id="IPR020545">
    <property type="entry name" value="Asp_carbamoyltransf_reg_N"/>
</dbReference>
<keyword evidence="6 7" id="KW-0665">Pyrimidine biosynthesis</keyword>
<dbReference type="SUPFAM" id="SSF57825">
    <property type="entry name" value="Aspartate carbamoyltransferase, Regulatory-chain, C-terminal domain"/>
    <property type="match status" value="1"/>
</dbReference>
<comment type="similarity">
    <text evidence="2 7">Belongs to the PyrI family.</text>
</comment>
<dbReference type="SUPFAM" id="SSF54893">
    <property type="entry name" value="Aspartate carbamoyltransferase, Regulatory-chain, N-terminal domain"/>
    <property type="match status" value="1"/>
</dbReference>
<dbReference type="AlphaFoldDB" id="A0A2R6ACA6"/>
<comment type="subunit">
    <text evidence="7">Contains catalytic and regulatory chains.</text>
</comment>
<feature type="binding site" evidence="7">
    <location>
        <position position="109"/>
    </location>
    <ligand>
        <name>Zn(2+)</name>
        <dbReference type="ChEBI" id="CHEBI:29105"/>
    </ligand>
</feature>
<accession>A0A2R6ACA6</accession>
<feature type="binding site" evidence="7">
    <location>
        <position position="142"/>
    </location>
    <ligand>
        <name>Zn(2+)</name>
        <dbReference type="ChEBI" id="CHEBI:29105"/>
    </ligand>
</feature>
<dbReference type="GO" id="GO:0016740">
    <property type="term" value="F:transferase activity"/>
    <property type="evidence" value="ECO:0007669"/>
    <property type="project" value="UniProtKB-KW"/>
</dbReference>
<evidence type="ECO:0000256" key="1">
    <source>
        <dbReference type="ARBA" id="ARBA00002565"/>
    </source>
</evidence>
<evidence type="ECO:0000256" key="5">
    <source>
        <dbReference type="ARBA" id="ARBA00022833"/>
    </source>
</evidence>
<name>A0A2R6ACA6_9ARCH</name>
<sequence>MNEDTMLVQRIANGTVVDHIPAGRALSVLRLLGEPQKRGVRVAIVMNVKSSKMGVKDLVKVEGLEIEEQTAQRLALIAPQATINIIREYEVVQKTKAVPPEVVYALLKCVSSSCITNKEREPLVTTFYRRSHKPLVYSCRYCGRDIDENEISEQLIGVSL</sequence>
<dbReference type="NCBIfam" id="TIGR00240">
    <property type="entry name" value="ATCase_reg"/>
    <property type="match status" value="1"/>
</dbReference>